<gene>
    <name evidence="2" type="ORF">EAE98_011454</name>
</gene>
<name>A0ABQ7I6C1_9HELO</name>
<reference evidence="2 3" key="1">
    <citation type="journal article" date="2020" name="Genome Biol. Evol.">
        <title>Comparative genomics of Sclerotiniaceae.</title>
        <authorList>
            <person name="Valero Jimenez C.A."/>
            <person name="Steentjes M."/>
            <person name="Scholten O.E."/>
            <person name="Van Kan J.A.L."/>
        </authorList>
    </citation>
    <scope>NUCLEOTIDE SEQUENCE [LARGE SCALE GENOMIC DNA]</scope>
    <source>
        <strain evidence="2 3">B1</strain>
    </source>
</reference>
<feature type="compositionally biased region" description="Polar residues" evidence="1">
    <location>
        <begin position="295"/>
        <end position="312"/>
    </location>
</feature>
<feature type="region of interest" description="Disordered" evidence="1">
    <location>
        <begin position="380"/>
        <end position="407"/>
    </location>
</feature>
<evidence type="ECO:0000256" key="1">
    <source>
        <dbReference type="SAM" id="MobiDB-lite"/>
    </source>
</evidence>
<feature type="compositionally biased region" description="Polar residues" evidence="1">
    <location>
        <begin position="319"/>
        <end position="328"/>
    </location>
</feature>
<organism evidence="2 3">
    <name type="scientific">Botrytis deweyae</name>
    <dbReference type="NCBI Taxonomy" id="2478750"/>
    <lineage>
        <taxon>Eukaryota</taxon>
        <taxon>Fungi</taxon>
        <taxon>Dikarya</taxon>
        <taxon>Ascomycota</taxon>
        <taxon>Pezizomycotina</taxon>
        <taxon>Leotiomycetes</taxon>
        <taxon>Helotiales</taxon>
        <taxon>Sclerotiniaceae</taxon>
        <taxon>Botrytis</taxon>
    </lineage>
</organism>
<feature type="compositionally biased region" description="Basic and acidic residues" evidence="1">
    <location>
        <begin position="396"/>
        <end position="407"/>
    </location>
</feature>
<dbReference type="GeneID" id="62238225"/>
<evidence type="ECO:0008006" key="4">
    <source>
        <dbReference type="Google" id="ProtNLM"/>
    </source>
</evidence>
<accession>A0ABQ7I6C1</accession>
<evidence type="ECO:0000313" key="3">
    <source>
        <dbReference type="Proteomes" id="UP000783213"/>
    </source>
</evidence>
<dbReference type="RefSeq" id="XP_038804589.1">
    <property type="nucleotide sequence ID" value="XM_038959076.1"/>
</dbReference>
<proteinExistence type="predicted"/>
<protein>
    <recommendedName>
        <fullName evidence="4">Stc1 domain-containing protein</fullName>
    </recommendedName>
</protein>
<sequence>MLYRCRWCEKAQCEDCIDWKTFKPIGDTLPEFDVLGFAKAPTAFFIQCQDCTKKFESGEKFKASCERSEKKWAEESEKLNAVNGEAIEKSEMDVDRKEELGGGINKPIVIDDDDSEVEEVTVSPFPVMKPSRGGETRGFIDYRDYMVPRSSTTNPEQATQFSERRLNLDEEVSRILNTPGQAIQPTGNTLAGTPGMRPMTDAELIATQFGYGRVNRQITTNQPYFVSRHGSNGKSLGELGYFPRNSGHPDPRYRSANVSDEGGYGMRNVPGVAREAGLRVPQGPSGHHGLIGQIGQPQNQVQHGTSASTQNIPRPIEQPQRQLPQNAAPSRRSASMHGAPRVPKQPAEPQYLVRHNGSFFKGTGSMYNGSTALEPLQPVTTRDIHRPRLDGPPYKFKWEKKPKSEDK</sequence>
<feature type="region of interest" description="Disordered" evidence="1">
    <location>
        <begin position="286"/>
        <end position="350"/>
    </location>
</feature>
<comment type="caution">
    <text evidence="2">The sequence shown here is derived from an EMBL/GenBank/DDBJ whole genome shotgun (WGS) entry which is preliminary data.</text>
</comment>
<dbReference type="Proteomes" id="UP000783213">
    <property type="component" value="Unassembled WGS sequence"/>
</dbReference>
<keyword evidence="3" id="KW-1185">Reference proteome</keyword>
<evidence type="ECO:0000313" key="2">
    <source>
        <dbReference type="EMBL" id="KAF7914755.1"/>
    </source>
</evidence>
<dbReference type="EMBL" id="RCSX01000048">
    <property type="protein sequence ID" value="KAF7914755.1"/>
    <property type="molecule type" value="Genomic_DNA"/>
</dbReference>